<evidence type="ECO:0000313" key="1">
    <source>
        <dbReference type="EMBL" id="KAF0699447.1"/>
    </source>
</evidence>
<dbReference type="InterPro" id="IPR052050">
    <property type="entry name" value="SecEffector_AnkRepeat"/>
</dbReference>
<keyword evidence="3" id="KW-1185">Reference proteome</keyword>
<reference evidence="2 3" key="1">
    <citation type="submission" date="2019-03" db="EMBL/GenBank/DDBJ databases">
        <authorList>
            <person name="Gaulin E."/>
            <person name="Dumas B."/>
        </authorList>
    </citation>
    <scope>NUCLEOTIDE SEQUENCE [LARGE SCALE GENOMIC DNA]</scope>
    <source>
        <strain evidence="2">CBS 568.67</strain>
    </source>
</reference>
<dbReference type="InterPro" id="IPR036770">
    <property type="entry name" value="Ankyrin_rpt-contain_sf"/>
</dbReference>
<organism evidence="2 3">
    <name type="scientific">Aphanomyces stellatus</name>
    <dbReference type="NCBI Taxonomy" id="120398"/>
    <lineage>
        <taxon>Eukaryota</taxon>
        <taxon>Sar</taxon>
        <taxon>Stramenopiles</taxon>
        <taxon>Oomycota</taxon>
        <taxon>Saprolegniomycetes</taxon>
        <taxon>Saprolegniales</taxon>
        <taxon>Verrucalvaceae</taxon>
        <taxon>Aphanomyces</taxon>
    </lineage>
</organism>
<dbReference type="OrthoDB" id="87808at2759"/>
<dbReference type="EMBL" id="CAADRA010005197">
    <property type="protein sequence ID" value="VFT86867.1"/>
    <property type="molecule type" value="Genomic_DNA"/>
</dbReference>
<evidence type="ECO:0000313" key="2">
    <source>
        <dbReference type="EMBL" id="VFT86867.1"/>
    </source>
</evidence>
<dbReference type="InterPro" id="IPR002110">
    <property type="entry name" value="Ankyrin_rpt"/>
</dbReference>
<protein>
    <submittedName>
        <fullName evidence="2">Aste57867_9989 protein</fullName>
    </submittedName>
</protein>
<dbReference type="Gene3D" id="1.25.40.20">
    <property type="entry name" value="Ankyrin repeat-containing domain"/>
    <property type="match status" value="2"/>
</dbReference>
<dbReference type="SUPFAM" id="SSF48403">
    <property type="entry name" value="Ankyrin repeat"/>
    <property type="match status" value="2"/>
</dbReference>
<dbReference type="Pfam" id="PF21240">
    <property type="entry name" value="Nup98_GLEBS"/>
    <property type="match status" value="1"/>
</dbReference>
<dbReference type="PANTHER" id="PTHR46586">
    <property type="entry name" value="ANKYRIN REPEAT-CONTAINING PROTEIN"/>
    <property type="match status" value="1"/>
</dbReference>
<dbReference type="Pfam" id="PF13637">
    <property type="entry name" value="Ank_4"/>
    <property type="match status" value="3"/>
</dbReference>
<proteinExistence type="predicted"/>
<name>A0A485KP84_9STRA</name>
<evidence type="ECO:0000313" key="3">
    <source>
        <dbReference type="Proteomes" id="UP000332933"/>
    </source>
</evidence>
<reference evidence="1" key="2">
    <citation type="submission" date="2019-06" db="EMBL/GenBank/DDBJ databases">
        <title>Genomics analysis of Aphanomyces spp. identifies a new class of oomycete effector associated with host adaptation.</title>
        <authorList>
            <person name="Gaulin E."/>
        </authorList>
    </citation>
    <scope>NUCLEOTIDE SEQUENCE</scope>
    <source>
        <strain evidence="1">CBS 578.67</strain>
    </source>
</reference>
<dbReference type="Gene3D" id="1.10.10.2360">
    <property type="match status" value="2"/>
</dbReference>
<sequence>MMEASRQVMQTLELWAEISAYQEGWPQPLVPFLKLTKPRYFVSAPQEDFLFDATVAHNHSILSPWLVAHGTTRFPRLFQCITRMVDIVLVDAVAHGNMAVLTYLHDAFDLFSFNDRLLDLAAHFGQLEVLQYLHQLGHPGCSKMAINDAALYGHLNVIQWLCTHRIEGFSYMALLGAIRNGHVSVLDWLYHQDNGCINSVRLLWILNTVLSEASSKGHVDTIAWLRTHGLSDLTALDIVEATATANFEALVGLIQNESQAKHAFNTAVMCGNVSLAKQLRQIAVPLLTSGFFGGRPSICADTSGLVIAAALGHLEMVQWWCQNDGIRSNLVRVEKVLGEMFQVGHETVVDWLLASVQPSDILKALTALPPFQLTAFLARFPYTFASIESWTSQSAAFAARLDDVAALNRHHDMTGAMEAAVSAGHLPLVKYLYNKSCVPSSEACAVEFFNNLDQAQSSMCPLDLGIMSGRLDVVEYLAQKPRDPLWPYVSLQSVLGYTDILAFLKTKGLPENWNSLDAAGYGFLADAKILIGEGNKATCKHSLWHRICLIGDVRLVQFVIENSVVSHVDIYSGQALTSVPILQYLLKTVPPQDLSQVLVEAASMGHFPTVRYLLDHFPTACTVTVMDEASKSGHLNIVQFLHQDPRCPGCTTAAMDNAAALSEFKVVHWLHENRHEGCSDQAMTRAASVGNLPMVQWLAENRREGNYQEALTQARDNDVRAYLSKLLFFGGQERLTKASSINDGTGRTKYATTTVTPTLSNLWKFISISAMPAYECVSTEELRCEVAPVDAVNGQQKYQPTIDDSAHVVPEILISISAMPEYSAKSAEELRWEDYLMLTTP</sequence>
<gene>
    <name evidence="2" type="primary">Aste57867_9989</name>
    <name evidence="1" type="ORF">As57867_009950</name>
    <name evidence="2" type="ORF">ASTE57867_9989</name>
</gene>
<dbReference type="EMBL" id="VJMH01005176">
    <property type="protein sequence ID" value="KAF0699447.1"/>
    <property type="molecule type" value="Genomic_DNA"/>
</dbReference>
<accession>A0A485KP84</accession>
<dbReference type="Proteomes" id="UP000332933">
    <property type="component" value="Unassembled WGS sequence"/>
</dbReference>
<dbReference type="SMART" id="SM00248">
    <property type="entry name" value="ANK"/>
    <property type="match status" value="6"/>
</dbReference>
<dbReference type="PANTHER" id="PTHR46586:SF3">
    <property type="entry name" value="ANKYRIN REPEAT-CONTAINING PROTEIN"/>
    <property type="match status" value="1"/>
</dbReference>
<dbReference type="AlphaFoldDB" id="A0A485KP84"/>